<evidence type="ECO:0000256" key="8">
    <source>
        <dbReference type="ARBA" id="ARBA00023049"/>
    </source>
</evidence>
<evidence type="ECO:0000256" key="3">
    <source>
        <dbReference type="ARBA" id="ARBA00022670"/>
    </source>
</evidence>
<dbReference type="GO" id="GO:0008237">
    <property type="term" value="F:metallopeptidase activity"/>
    <property type="evidence" value="ECO:0007669"/>
    <property type="project" value="UniProtKB-KW"/>
</dbReference>
<comment type="cofactor">
    <cofactor evidence="1">
        <name>Zn(2+)</name>
        <dbReference type="ChEBI" id="CHEBI:29105"/>
    </cofactor>
</comment>
<dbReference type="InterPro" id="IPR036264">
    <property type="entry name" value="Bact_exopeptidase_dim_dom"/>
</dbReference>
<evidence type="ECO:0000256" key="1">
    <source>
        <dbReference type="ARBA" id="ARBA00001947"/>
    </source>
</evidence>
<dbReference type="GO" id="GO:0046872">
    <property type="term" value="F:metal ion binding"/>
    <property type="evidence" value="ECO:0007669"/>
    <property type="project" value="UniProtKB-KW"/>
</dbReference>
<accession>A0ABF7PVV7</accession>
<dbReference type="Gene3D" id="3.40.630.10">
    <property type="entry name" value="Zn peptidases"/>
    <property type="match status" value="1"/>
</dbReference>
<organism evidence="10 11">
    <name type="scientific">Borrelia turicatae (strain 91E135)</name>
    <dbReference type="NCBI Taxonomy" id="314724"/>
    <lineage>
        <taxon>Bacteria</taxon>
        <taxon>Pseudomonadati</taxon>
        <taxon>Spirochaetota</taxon>
        <taxon>Spirochaetia</taxon>
        <taxon>Spirochaetales</taxon>
        <taxon>Borreliaceae</taxon>
        <taxon>Borrelia</taxon>
    </lineage>
</organism>
<dbReference type="PANTHER" id="PTHR43808">
    <property type="entry name" value="ACETYLORNITHINE DEACETYLASE"/>
    <property type="match status" value="1"/>
</dbReference>
<evidence type="ECO:0000256" key="2">
    <source>
        <dbReference type="ARBA" id="ARBA00006247"/>
    </source>
</evidence>
<evidence type="ECO:0000313" key="11">
    <source>
        <dbReference type="Proteomes" id="UP000001205"/>
    </source>
</evidence>
<dbReference type="EMBL" id="CP000049">
    <property type="protein sequence ID" value="AAX17895.1"/>
    <property type="molecule type" value="Genomic_DNA"/>
</dbReference>
<dbReference type="AlphaFoldDB" id="A0ABF7PVV7"/>
<proteinExistence type="inferred from homology"/>
<dbReference type="PANTHER" id="PTHR43808:SF31">
    <property type="entry name" value="N-ACETYL-L-CITRULLINE DEACETYLASE"/>
    <property type="match status" value="1"/>
</dbReference>
<dbReference type="InterPro" id="IPR010964">
    <property type="entry name" value="M20A_pepV-rel"/>
</dbReference>
<dbReference type="GO" id="GO:0006508">
    <property type="term" value="P:proteolysis"/>
    <property type="evidence" value="ECO:0007669"/>
    <property type="project" value="UniProtKB-KW"/>
</dbReference>
<comment type="similarity">
    <text evidence="2">Belongs to the peptidase M20A family.</text>
</comment>
<dbReference type="InterPro" id="IPR002933">
    <property type="entry name" value="Peptidase_M20"/>
</dbReference>
<keyword evidence="11" id="KW-1185">Reference proteome</keyword>
<keyword evidence="7" id="KW-0224">Dipeptidase</keyword>
<keyword evidence="6" id="KW-0862">Zinc</keyword>
<dbReference type="NCBIfam" id="TIGR01887">
    <property type="entry name" value="dipeptidaselike"/>
    <property type="match status" value="1"/>
</dbReference>
<gene>
    <name evidence="10" type="ordered locus">BT0570A</name>
</gene>
<evidence type="ECO:0000256" key="6">
    <source>
        <dbReference type="ARBA" id="ARBA00022833"/>
    </source>
</evidence>
<dbReference type="Gene3D" id="3.30.70.360">
    <property type="match status" value="2"/>
</dbReference>
<sequence>MCSRFSFMDFKLEKQFYFHLGELIKFNSVNASALKNRPFGEQIDLCLDKVLEIAKNIGFKVYRDRDGYYGFADIGQGDELIGILAHIDIVDAGNVSNWNSNPFKLDFRDGKIYARGILDDKGPLMAVLYAFKLLVLEGIFFNKRFRIIFGTDEEVAWRCIEQYKIKEEIPDFAFTPDGDFPVVNAEKGLLQFDIISDEKFFMDFEIGTGYNVIPDECSFELGDFNKDDFRILLDSFGGKIRYKFFENSVLIHGISAHASLPELGVNVAPYALKIIKSLGVKANFINFFEDRISFTINGEKLFGKVLEDSKSGQLTLCLTKVKLSKTSNQILSFDMRYPVSCRREELVDLIKRTLNVYSLDYHEVSFLDPLYVDSDSKFIESLIEVYKAFTGESNVSPIAIGGATYSRALKNCVAFGPLFKGSDNTAHKTNEYIDESELMNLVLIYKDAIKRLNT</sequence>
<evidence type="ECO:0000256" key="7">
    <source>
        <dbReference type="ARBA" id="ARBA00022997"/>
    </source>
</evidence>
<dbReference type="KEGG" id="btu:BT0570A"/>
<keyword evidence="9" id="KW-0170">Cobalt</keyword>
<evidence type="ECO:0000256" key="5">
    <source>
        <dbReference type="ARBA" id="ARBA00022801"/>
    </source>
</evidence>
<keyword evidence="5" id="KW-0378">Hydrolase</keyword>
<dbReference type="SUPFAM" id="SSF55031">
    <property type="entry name" value="Bacterial exopeptidase dimerisation domain"/>
    <property type="match status" value="1"/>
</dbReference>
<dbReference type="GO" id="GO:0016805">
    <property type="term" value="F:dipeptidase activity"/>
    <property type="evidence" value="ECO:0007669"/>
    <property type="project" value="UniProtKB-KW"/>
</dbReference>
<dbReference type="SUPFAM" id="SSF53187">
    <property type="entry name" value="Zn-dependent exopeptidases"/>
    <property type="match status" value="1"/>
</dbReference>
<keyword evidence="4" id="KW-0479">Metal-binding</keyword>
<dbReference type="InterPro" id="IPR050072">
    <property type="entry name" value="Peptidase_M20A"/>
</dbReference>
<protein>
    <submittedName>
        <fullName evidence="10">Xaa-His dipeptidase</fullName>
    </submittedName>
</protein>
<evidence type="ECO:0000313" key="10">
    <source>
        <dbReference type="EMBL" id="AAX17895.1"/>
    </source>
</evidence>
<keyword evidence="8" id="KW-0482">Metalloprotease</keyword>
<dbReference type="Pfam" id="PF01546">
    <property type="entry name" value="Peptidase_M20"/>
    <property type="match status" value="1"/>
</dbReference>
<dbReference type="Proteomes" id="UP000001205">
    <property type="component" value="Chromosome"/>
</dbReference>
<evidence type="ECO:0000256" key="4">
    <source>
        <dbReference type="ARBA" id="ARBA00022723"/>
    </source>
</evidence>
<evidence type="ECO:0000256" key="9">
    <source>
        <dbReference type="ARBA" id="ARBA00023285"/>
    </source>
</evidence>
<keyword evidence="3" id="KW-0645">Protease</keyword>
<name>A0ABF7PVV7_BORT9</name>
<reference evidence="11" key="1">
    <citation type="submission" date="2004-12" db="EMBL/GenBank/DDBJ databases">
        <title>The genome sequence of Borrelia hermsii and Borrelia turicatae: comparative analysis of two agents of endemic N. America relapsing fever.</title>
        <authorList>
            <person name="Porcella S.F."/>
            <person name="Raffel S.J."/>
            <person name="Schrumpf M.E."/>
            <person name="Montgomery B."/>
            <person name="Smith T."/>
            <person name="Schwan T.G."/>
        </authorList>
    </citation>
    <scope>NUCLEOTIDE SEQUENCE [LARGE SCALE GENOMIC DNA]</scope>
    <source>
        <strain evidence="11">91E135</strain>
    </source>
</reference>